<evidence type="ECO:0000313" key="4">
    <source>
        <dbReference type="Proteomes" id="UP000694556"/>
    </source>
</evidence>
<dbReference type="SMART" id="SM00228">
    <property type="entry name" value="PDZ"/>
    <property type="match status" value="1"/>
</dbReference>
<feature type="compositionally biased region" description="Low complexity" evidence="1">
    <location>
        <begin position="238"/>
        <end position="248"/>
    </location>
</feature>
<feature type="compositionally biased region" description="Acidic residues" evidence="1">
    <location>
        <begin position="146"/>
        <end position="161"/>
    </location>
</feature>
<keyword evidence="4" id="KW-1185">Reference proteome</keyword>
<dbReference type="InterPro" id="IPR036034">
    <property type="entry name" value="PDZ_sf"/>
</dbReference>
<reference evidence="3" key="3">
    <citation type="submission" date="2025-09" db="UniProtKB">
        <authorList>
            <consortium name="Ensembl"/>
        </authorList>
    </citation>
    <scope>IDENTIFICATION</scope>
</reference>
<organism evidence="3 4">
    <name type="scientific">Cairina moschata</name>
    <name type="common">Muscovy duck</name>
    <dbReference type="NCBI Taxonomy" id="8855"/>
    <lineage>
        <taxon>Eukaryota</taxon>
        <taxon>Metazoa</taxon>
        <taxon>Chordata</taxon>
        <taxon>Craniata</taxon>
        <taxon>Vertebrata</taxon>
        <taxon>Euteleostomi</taxon>
        <taxon>Archelosauria</taxon>
        <taxon>Archosauria</taxon>
        <taxon>Dinosauria</taxon>
        <taxon>Saurischia</taxon>
        <taxon>Theropoda</taxon>
        <taxon>Coelurosauria</taxon>
        <taxon>Aves</taxon>
        <taxon>Neognathae</taxon>
        <taxon>Galloanserae</taxon>
        <taxon>Anseriformes</taxon>
        <taxon>Anatidae</taxon>
        <taxon>Anatinae</taxon>
        <taxon>Cairina</taxon>
    </lineage>
</organism>
<dbReference type="SUPFAM" id="SSF50156">
    <property type="entry name" value="PDZ domain-like"/>
    <property type="match status" value="1"/>
</dbReference>
<dbReference type="Pfam" id="PF13180">
    <property type="entry name" value="PDZ_2"/>
    <property type="match status" value="1"/>
</dbReference>
<dbReference type="Gene3D" id="2.30.42.10">
    <property type="match status" value="1"/>
</dbReference>
<evidence type="ECO:0000259" key="2">
    <source>
        <dbReference type="PROSITE" id="PS50106"/>
    </source>
</evidence>
<dbReference type="PANTHER" id="PTHR22698:SF1">
    <property type="entry name" value="PDZ DOMAIN-CONTAINING PROTEIN 9"/>
    <property type="match status" value="1"/>
</dbReference>
<evidence type="ECO:0000313" key="3">
    <source>
        <dbReference type="Ensembl" id="ENSCMMP00000026141.1"/>
    </source>
</evidence>
<dbReference type="PANTHER" id="PTHR22698">
    <property type="entry name" value="PDZ DOMAIN-CONTAINING PROTEIN 9"/>
    <property type="match status" value="1"/>
</dbReference>
<dbReference type="PROSITE" id="PS50106">
    <property type="entry name" value="PDZ"/>
    <property type="match status" value="1"/>
</dbReference>
<accession>A0A8C3CVN6</accession>
<feature type="region of interest" description="Disordered" evidence="1">
    <location>
        <begin position="227"/>
        <end position="248"/>
    </location>
</feature>
<name>A0A8C3CVN6_CAIMO</name>
<dbReference type="InterPro" id="IPR001478">
    <property type="entry name" value="PDZ"/>
</dbReference>
<dbReference type="AlphaFoldDB" id="A0A8C3CVN6"/>
<dbReference type="Ensembl" id="ENSCMMT00000028580.1">
    <property type="protein sequence ID" value="ENSCMMP00000026141.1"/>
    <property type="gene ID" value="ENSCMMG00000016136.1"/>
</dbReference>
<sequence>MQRDSVLNKLTFFESLGNITQHRQSTELRANIRMGKQGLGLIIIQNGPYLQITCLVEKSSAAKDGKLKPGDVLIKIGHADVLGCTLQELQKILRNIPVGTTLQVRVYRNLIEVPQHWQSAVELIPEVKLPVMTEDNSTLYPFSTSEDTEDEDIGTSSDDDTDLETFRYTSSQSSCSEFTHELSSIYKSWHVSDTIQTLTEGRESGCDIILHNYVDTLCNSEFDASGVGPPSYRTVENSETSSSSHSSV</sequence>
<feature type="domain" description="PDZ" evidence="2">
    <location>
        <begin position="29"/>
        <end position="108"/>
    </location>
</feature>
<proteinExistence type="predicted"/>
<feature type="region of interest" description="Disordered" evidence="1">
    <location>
        <begin position="140"/>
        <end position="161"/>
    </location>
</feature>
<protein>
    <submittedName>
        <fullName evidence="3">PDZ domain containing 9</fullName>
    </submittedName>
</protein>
<dbReference type="Proteomes" id="UP000694556">
    <property type="component" value="Chromosome 15"/>
</dbReference>
<dbReference type="InterPro" id="IPR039179">
    <property type="entry name" value="PDZD9"/>
</dbReference>
<reference evidence="3" key="2">
    <citation type="submission" date="2025-08" db="UniProtKB">
        <authorList>
            <consortium name="Ensembl"/>
        </authorList>
    </citation>
    <scope>IDENTIFICATION</scope>
</reference>
<reference evidence="3" key="1">
    <citation type="submission" date="2018-09" db="EMBL/GenBank/DDBJ databases">
        <title>Common duck and Muscovy duck high density SNP chip.</title>
        <authorList>
            <person name="Vignal A."/>
            <person name="Thebault N."/>
            <person name="Warren W.C."/>
        </authorList>
    </citation>
    <scope>NUCLEOTIDE SEQUENCE [LARGE SCALE GENOMIC DNA]</scope>
</reference>
<evidence type="ECO:0000256" key="1">
    <source>
        <dbReference type="SAM" id="MobiDB-lite"/>
    </source>
</evidence>